<organism evidence="1 2">
    <name type="scientific">Clostridium facile</name>
    <dbReference type="NCBI Taxonomy" id="2763035"/>
    <lineage>
        <taxon>Bacteria</taxon>
        <taxon>Bacillati</taxon>
        <taxon>Bacillota</taxon>
        <taxon>Clostridia</taxon>
        <taxon>Eubacteriales</taxon>
        <taxon>Clostridiaceae</taxon>
        <taxon>Clostridium</taxon>
    </lineage>
</organism>
<name>A0ABR7IP74_9CLOT</name>
<dbReference type="EMBL" id="JACOQK010000001">
    <property type="protein sequence ID" value="MBC5786923.1"/>
    <property type="molecule type" value="Genomic_DNA"/>
</dbReference>
<accession>A0ABR7IP74</accession>
<reference evidence="1 2" key="1">
    <citation type="submission" date="2020-08" db="EMBL/GenBank/DDBJ databases">
        <title>Genome public.</title>
        <authorList>
            <person name="Liu C."/>
            <person name="Sun Q."/>
        </authorList>
    </citation>
    <scope>NUCLEOTIDE SEQUENCE [LARGE SCALE GENOMIC DNA]</scope>
    <source>
        <strain evidence="1 2">NSJ-27</strain>
    </source>
</reference>
<dbReference type="RefSeq" id="WP_069988546.1">
    <property type="nucleotide sequence ID" value="NZ_JACOQK010000001.1"/>
</dbReference>
<gene>
    <name evidence="1" type="ORF">H8Z77_02650</name>
</gene>
<evidence type="ECO:0000313" key="2">
    <source>
        <dbReference type="Proteomes" id="UP000649151"/>
    </source>
</evidence>
<proteinExistence type="predicted"/>
<protein>
    <submittedName>
        <fullName evidence="1">Uncharacterized protein</fullName>
    </submittedName>
</protein>
<comment type="caution">
    <text evidence="1">The sequence shown here is derived from an EMBL/GenBank/DDBJ whole genome shotgun (WGS) entry which is preliminary data.</text>
</comment>
<evidence type="ECO:0000313" key="1">
    <source>
        <dbReference type="EMBL" id="MBC5786923.1"/>
    </source>
</evidence>
<dbReference type="Proteomes" id="UP000649151">
    <property type="component" value="Unassembled WGS sequence"/>
</dbReference>
<keyword evidence="2" id="KW-1185">Reference proteome</keyword>
<sequence length="126" mass="13842">MAVTTMDELKHYAEGTEVELSGFAEGQPFVVKLKRPSLMLLAQNGDIPNTLMAAASELFNDGIKGLNPNNFSRMADIFTAMAKASMVSPTYQEVEEAGLSLTDIQLLQIYNFSQTGVAPLQRFHQK</sequence>